<dbReference type="EMBL" id="NBIV01000189">
    <property type="protein sequence ID" value="PXF41859.1"/>
    <property type="molecule type" value="Genomic_DNA"/>
</dbReference>
<proteinExistence type="predicted"/>
<keyword evidence="2" id="KW-1185">Reference proteome</keyword>
<dbReference type="AlphaFoldDB" id="A0A2V3IIH1"/>
<sequence>MLPLRLQDNLHSTVTAQLVPKFSRVFDPSVPHQPEFNRFQTTLEQSEKAKFDRIVKLGNAFVSSFRQEKKNYSGHIEDSWPKKLTNFECLLDLYQVEEDKALKLLPTMFTGDARVFYGDHFKENIND</sequence>
<organism evidence="1 2">
    <name type="scientific">Gracilariopsis chorda</name>
    <dbReference type="NCBI Taxonomy" id="448386"/>
    <lineage>
        <taxon>Eukaryota</taxon>
        <taxon>Rhodophyta</taxon>
        <taxon>Florideophyceae</taxon>
        <taxon>Rhodymeniophycidae</taxon>
        <taxon>Gracilariales</taxon>
        <taxon>Gracilariaceae</taxon>
        <taxon>Gracilariopsis</taxon>
    </lineage>
</organism>
<dbReference type="Proteomes" id="UP000247409">
    <property type="component" value="Unassembled WGS sequence"/>
</dbReference>
<evidence type="ECO:0000313" key="2">
    <source>
        <dbReference type="Proteomes" id="UP000247409"/>
    </source>
</evidence>
<evidence type="ECO:0000313" key="1">
    <source>
        <dbReference type="EMBL" id="PXF41859.1"/>
    </source>
</evidence>
<accession>A0A2V3IIH1</accession>
<reference evidence="1 2" key="1">
    <citation type="journal article" date="2018" name="Mol. Biol. Evol.">
        <title>Analysis of the draft genome of the red seaweed Gracilariopsis chorda provides insights into genome size evolution in Rhodophyta.</title>
        <authorList>
            <person name="Lee J."/>
            <person name="Yang E.C."/>
            <person name="Graf L."/>
            <person name="Yang J.H."/>
            <person name="Qiu H."/>
            <person name="Zel Zion U."/>
            <person name="Chan C.X."/>
            <person name="Stephens T.G."/>
            <person name="Weber A.P.M."/>
            <person name="Boo G.H."/>
            <person name="Boo S.M."/>
            <person name="Kim K.M."/>
            <person name="Shin Y."/>
            <person name="Jung M."/>
            <person name="Lee S.J."/>
            <person name="Yim H.S."/>
            <person name="Lee J.H."/>
            <person name="Bhattacharya D."/>
            <person name="Yoon H.S."/>
        </authorList>
    </citation>
    <scope>NUCLEOTIDE SEQUENCE [LARGE SCALE GENOMIC DNA]</scope>
    <source>
        <strain evidence="1 2">SKKU-2015</strain>
        <tissue evidence="1">Whole body</tissue>
    </source>
</reference>
<protein>
    <submittedName>
        <fullName evidence="1">Uncharacterized protein</fullName>
    </submittedName>
</protein>
<name>A0A2V3IIH1_9FLOR</name>
<gene>
    <name evidence="1" type="ORF">BWQ96_08419</name>
</gene>
<comment type="caution">
    <text evidence="1">The sequence shown here is derived from an EMBL/GenBank/DDBJ whole genome shotgun (WGS) entry which is preliminary data.</text>
</comment>